<feature type="compositionally biased region" description="Low complexity" evidence="1">
    <location>
        <begin position="16"/>
        <end position="57"/>
    </location>
</feature>
<feature type="compositionally biased region" description="Basic and acidic residues" evidence="1">
    <location>
        <begin position="117"/>
        <end position="128"/>
    </location>
</feature>
<dbReference type="Proteomes" id="UP000823388">
    <property type="component" value="Chromosome 5K"/>
</dbReference>
<proteinExistence type="predicted"/>
<feature type="compositionally biased region" description="Pro residues" evidence="1">
    <location>
        <begin position="58"/>
        <end position="69"/>
    </location>
</feature>
<keyword evidence="3" id="KW-1185">Reference proteome</keyword>
<gene>
    <name evidence="2" type="ORF">PVAP13_5KG524600</name>
</gene>
<evidence type="ECO:0000313" key="3">
    <source>
        <dbReference type="Proteomes" id="UP000823388"/>
    </source>
</evidence>
<feature type="compositionally biased region" description="Basic and acidic residues" evidence="1">
    <location>
        <begin position="155"/>
        <end position="172"/>
    </location>
</feature>
<reference evidence="2" key="1">
    <citation type="submission" date="2020-05" db="EMBL/GenBank/DDBJ databases">
        <title>WGS assembly of Panicum virgatum.</title>
        <authorList>
            <person name="Lovell J.T."/>
            <person name="Jenkins J."/>
            <person name="Shu S."/>
            <person name="Juenger T.E."/>
            <person name="Schmutz J."/>
        </authorList>
    </citation>
    <scope>NUCLEOTIDE SEQUENCE</scope>
    <source>
        <strain evidence="2">AP13</strain>
    </source>
</reference>
<feature type="non-terminal residue" evidence="2">
    <location>
        <position position="199"/>
    </location>
</feature>
<feature type="compositionally biased region" description="Basic residues" evidence="1">
    <location>
        <begin position="96"/>
        <end position="116"/>
    </location>
</feature>
<sequence length="199" mass="22228">WRPRSRATTRTEPRWCRSARTTSTRCSRTPATWRTGGWPRPTARTAAATSPASTWSGAPPPAARRPGPSPCCRSASTTAAWSSRSSGPTTRQAVRLPRRPPVHLRRHRHPRRRRQAERRVRAPGRERGGPASPRRRHAREARLPPRGAAAAGAGGDERGHGEAAPRARERLGRARALGRPAQVRLRRRVRLVRRRPEDL</sequence>
<feature type="compositionally biased region" description="Low complexity" evidence="1">
    <location>
        <begin position="174"/>
        <end position="183"/>
    </location>
</feature>
<dbReference type="EMBL" id="CM029045">
    <property type="protein sequence ID" value="KAG2600520.1"/>
    <property type="molecule type" value="Genomic_DNA"/>
</dbReference>
<comment type="caution">
    <text evidence="2">The sequence shown here is derived from an EMBL/GenBank/DDBJ whole genome shotgun (WGS) entry which is preliminary data.</text>
</comment>
<name>A0A8T0SPC7_PANVG</name>
<feature type="non-terminal residue" evidence="2">
    <location>
        <position position="1"/>
    </location>
</feature>
<feature type="compositionally biased region" description="Low complexity" evidence="1">
    <location>
        <begin position="70"/>
        <end position="86"/>
    </location>
</feature>
<feature type="region of interest" description="Disordered" evidence="1">
    <location>
        <begin position="1"/>
        <end position="186"/>
    </location>
</feature>
<evidence type="ECO:0000256" key="1">
    <source>
        <dbReference type="SAM" id="MobiDB-lite"/>
    </source>
</evidence>
<accession>A0A8T0SPC7</accession>
<evidence type="ECO:0000313" key="2">
    <source>
        <dbReference type="EMBL" id="KAG2600520.1"/>
    </source>
</evidence>
<dbReference type="AlphaFoldDB" id="A0A8T0SPC7"/>
<organism evidence="2 3">
    <name type="scientific">Panicum virgatum</name>
    <name type="common">Blackwell switchgrass</name>
    <dbReference type="NCBI Taxonomy" id="38727"/>
    <lineage>
        <taxon>Eukaryota</taxon>
        <taxon>Viridiplantae</taxon>
        <taxon>Streptophyta</taxon>
        <taxon>Embryophyta</taxon>
        <taxon>Tracheophyta</taxon>
        <taxon>Spermatophyta</taxon>
        <taxon>Magnoliopsida</taxon>
        <taxon>Liliopsida</taxon>
        <taxon>Poales</taxon>
        <taxon>Poaceae</taxon>
        <taxon>PACMAD clade</taxon>
        <taxon>Panicoideae</taxon>
        <taxon>Panicodae</taxon>
        <taxon>Paniceae</taxon>
        <taxon>Panicinae</taxon>
        <taxon>Panicum</taxon>
        <taxon>Panicum sect. Hiantes</taxon>
    </lineage>
</organism>
<protein>
    <submittedName>
        <fullName evidence="2">Uncharacterized protein</fullName>
    </submittedName>
</protein>